<gene>
    <name evidence="1" type="ORF">BD310DRAFT_773052</name>
</gene>
<proteinExistence type="predicted"/>
<dbReference type="AlphaFoldDB" id="A0A4Q9Q2R3"/>
<evidence type="ECO:0000313" key="2">
    <source>
        <dbReference type="Proteomes" id="UP000292082"/>
    </source>
</evidence>
<accession>A0A4Q9Q2R3</accession>
<feature type="non-terminal residue" evidence="1">
    <location>
        <position position="160"/>
    </location>
</feature>
<name>A0A4Q9Q2R3_9APHY</name>
<dbReference type="EMBL" id="ML145098">
    <property type="protein sequence ID" value="TBU61419.1"/>
    <property type="molecule type" value="Genomic_DNA"/>
</dbReference>
<keyword evidence="2" id="KW-1185">Reference proteome</keyword>
<organism evidence="1 2">
    <name type="scientific">Dichomitus squalens</name>
    <dbReference type="NCBI Taxonomy" id="114155"/>
    <lineage>
        <taxon>Eukaryota</taxon>
        <taxon>Fungi</taxon>
        <taxon>Dikarya</taxon>
        <taxon>Basidiomycota</taxon>
        <taxon>Agaricomycotina</taxon>
        <taxon>Agaricomycetes</taxon>
        <taxon>Polyporales</taxon>
        <taxon>Polyporaceae</taxon>
        <taxon>Dichomitus</taxon>
    </lineage>
</organism>
<dbReference type="STRING" id="114155.A0A4Q9Q2R3"/>
<evidence type="ECO:0000313" key="1">
    <source>
        <dbReference type="EMBL" id="TBU61419.1"/>
    </source>
</evidence>
<dbReference type="OMA" id="HDTHAQL"/>
<protein>
    <submittedName>
        <fullName evidence="1">Uncharacterized protein</fullName>
    </submittedName>
</protein>
<reference evidence="1 2" key="1">
    <citation type="submission" date="2019-01" db="EMBL/GenBank/DDBJ databases">
        <title>Draft genome sequences of three monokaryotic isolates of the white-rot basidiomycete fungus Dichomitus squalens.</title>
        <authorList>
            <consortium name="DOE Joint Genome Institute"/>
            <person name="Lopez S.C."/>
            <person name="Andreopoulos B."/>
            <person name="Pangilinan J."/>
            <person name="Lipzen A."/>
            <person name="Riley R."/>
            <person name="Ahrendt S."/>
            <person name="Ng V."/>
            <person name="Barry K."/>
            <person name="Daum C."/>
            <person name="Grigoriev I.V."/>
            <person name="Hilden K.S."/>
            <person name="Makela M.R."/>
            <person name="de Vries R.P."/>
        </authorList>
    </citation>
    <scope>NUCLEOTIDE SEQUENCE [LARGE SCALE GENOMIC DNA]</scope>
    <source>
        <strain evidence="1 2">CBS 464.89</strain>
    </source>
</reference>
<dbReference type="Proteomes" id="UP000292082">
    <property type="component" value="Unassembled WGS sequence"/>
</dbReference>
<sequence>MAHPHDVLLQGKHLHTSLGLWGHLSRNGLSQAPPSSSTASSGTAYAPPIAPLDKAGASTRILLHDTQAHLEKFIERVTQLASGVADAKRELVVVQKLYQEDHEQLIERMIGLANRCQTELQKTIGSPAQCLEVLDVSRDVGRLTSRLEALDKKMDILNMV</sequence>